<keyword evidence="3" id="KW-0812">Transmembrane</keyword>
<reference evidence="5 6" key="1">
    <citation type="journal article" date="2005" name="Int. J. Syst. Evol. Microbiol.">
        <title>Bacillus cibi sp. nov., isolated from jeotgal, a traditional Korean fermented seafood.</title>
        <authorList>
            <person name="Yoon J.H."/>
            <person name="Lee C.H."/>
            <person name="Oh T.K."/>
        </authorList>
    </citation>
    <scope>NUCLEOTIDE SEQUENCE [LARGE SCALE GENOMIC DNA]</scope>
    <source>
        <strain evidence="5 6">DSM 16189</strain>
    </source>
</reference>
<protein>
    <recommendedName>
        <fullName evidence="4">Protein kinase domain-containing protein</fullName>
    </recommendedName>
</protein>
<evidence type="ECO:0000259" key="4">
    <source>
        <dbReference type="PROSITE" id="PS50011"/>
    </source>
</evidence>
<keyword evidence="6" id="KW-1185">Reference proteome</keyword>
<evidence type="ECO:0000256" key="2">
    <source>
        <dbReference type="SAM" id="MobiDB-lite"/>
    </source>
</evidence>
<name>A0A084GQU2_METID</name>
<keyword evidence="1" id="KW-0067">ATP-binding</keyword>
<keyword evidence="3" id="KW-0472">Membrane</keyword>
<dbReference type="PROSITE" id="PS00107">
    <property type="entry name" value="PROTEIN_KINASE_ATP"/>
    <property type="match status" value="1"/>
</dbReference>
<feature type="compositionally biased region" description="Polar residues" evidence="2">
    <location>
        <begin position="276"/>
        <end position="306"/>
    </location>
</feature>
<dbReference type="Gene3D" id="3.30.200.20">
    <property type="entry name" value="Phosphorylase Kinase, domain 1"/>
    <property type="match status" value="1"/>
</dbReference>
<dbReference type="InterPro" id="IPR017441">
    <property type="entry name" value="Protein_kinase_ATP_BS"/>
</dbReference>
<evidence type="ECO:0000313" key="5">
    <source>
        <dbReference type="EMBL" id="KEZ49704.1"/>
    </source>
</evidence>
<dbReference type="InterPro" id="IPR000719">
    <property type="entry name" value="Prot_kinase_dom"/>
</dbReference>
<comment type="caution">
    <text evidence="5">The sequence shown here is derived from an EMBL/GenBank/DDBJ whole genome shotgun (WGS) entry which is preliminary data.</text>
</comment>
<dbReference type="PROSITE" id="PS50011">
    <property type="entry name" value="PROTEIN_KINASE_DOM"/>
    <property type="match status" value="1"/>
</dbReference>
<dbReference type="InterPro" id="IPR011009">
    <property type="entry name" value="Kinase-like_dom_sf"/>
</dbReference>
<dbReference type="GO" id="GO:0004674">
    <property type="term" value="F:protein serine/threonine kinase activity"/>
    <property type="evidence" value="ECO:0007669"/>
    <property type="project" value="TreeGrafter"/>
</dbReference>
<dbReference type="OrthoDB" id="583109at2"/>
<organism evidence="5 6">
    <name type="scientific">Metabacillus indicus</name>
    <name type="common">Bacillus indicus</name>
    <dbReference type="NCBI Taxonomy" id="246786"/>
    <lineage>
        <taxon>Bacteria</taxon>
        <taxon>Bacillati</taxon>
        <taxon>Bacillota</taxon>
        <taxon>Bacilli</taxon>
        <taxon>Bacillales</taxon>
        <taxon>Bacillaceae</taxon>
        <taxon>Metabacillus</taxon>
    </lineage>
</organism>
<dbReference type="EMBL" id="JNVC02000009">
    <property type="protein sequence ID" value="KEZ49704.1"/>
    <property type="molecule type" value="Genomic_DNA"/>
</dbReference>
<feature type="domain" description="Protein kinase" evidence="4">
    <location>
        <begin position="28"/>
        <end position="295"/>
    </location>
</feature>
<dbReference type="Pfam" id="PF00069">
    <property type="entry name" value="Pkinase"/>
    <property type="match status" value="1"/>
</dbReference>
<dbReference type="GO" id="GO:0005524">
    <property type="term" value="F:ATP binding"/>
    <property type="evidence" value="ECO:0007669"/>
    <property type="project" value="UniProtKB-UniRule"/>
</dbReference>
<dbReference type="Proteomes" id="UP000028549">
    <property type="component" value="Unassembled WGS sequence"/>
</dbReference>
<sequence length="360" mass="40205">MMNNTSMNQTCNLLPGTVVEGKWHHNKYRIVKPLGQGATGIVYLAEGRSGLAALKVSGNSMSITSEVNVLKHFSKVQGSSLGPALVDVDDWIHPRTGERVPFYVMEYISGKQYLDFISNQGMEWIGVLTVQLLSNLEELHRAGWVFGDLKPENLMVAERPVKLRFIDVGGTTLNGRSIKEFTDFFDRGYWGLGTRRAEPSYDLFAAAMIVINSVHPKRFKKQDEGGRQLLEVIQDHPYLRKHSAVLKKALLGKYQYAADMKKDFLTSLYEQGSAAQKQQKSRVQTGQAQTAKPSQVHGRQSRTSKQAKAGRPVPSGNAASHGPVRVKAKKRSRAGGWVETIMILAALCIIYSFYVYHYLM</sequence>
<feature type="transmembrane region" description="Helical" evidence="3">
    <location>
        <begin position="337"/>
        <end position="359"/>
    </location>
</feature>
<dbReference type="AlphaFoldDB" id="A0A084GQU2"/>
<evidence type="ECO:0000256" key="1">
    <source>
        <dbReference type="PROSITE-ProRule" id="PRU10141"/>
    </source>
</evidence>
<feature type="region of interest" description="Disordered" evidence="2">
    <location>
        <begin position="276"/>
        <end position="329"/>
    </location>
</feature>
<feature type="binding site" evidence="1">
    <location>
        <position position="55"/>
    </location>
    <ligand>
        <name>ATP</name>
        <dbReference type="ChEBI" id="CHEBI:30616"/>
    </ligand>
</feature>
<dbReference type="SMART" id="SM00220">
    <property type="entry name" value="S_TKc"/>
    <property type="match status" value="1"/>
</dbReference>
<accession>A0A084GQU2</accession>
<dbReference type="STRING" id="246786.GS18_0214855"/>
<evidence type="ECO:0000256" key="3">
    <source>
        <dbReference type="SAM" id="Phobius"/>
    </source>
</evidence>
<dbReference type="PANTHER" id="PTHR44167">
    <property type="entry name" value="OVARIAN-SPECIFIC SERINE/THREONINE-PROTEIN KINASE LOK-RELATED"/>
    <property type="match status" value="1"/>
</dbReference>
<dbReference type="PANTHER" id="PTHR44167:SF31">
    <property type="entry name" value="PROTEIN CBG02007"/>
    <property type="match status" value="1"/>
</dbReference>
<evidence type="ECO:0000313" key="6">
    <source>
        <dbReference type="Proteomes" id="UP000028549"/>
    </source>
</evidence>
<gene>
    <name evidence="5" type="ORF">GS18_0214855</name>
</gene>
<keyword evidence="1" id="KW-0547">Nucleotide-binding</keyword>
<dbReference type="SUPFAM" id="SSF56112">
    <property type="entry name" value="Protein kinase-like (PK-like)"/>
    <property type="match status" value="1"/>
</dbReference>
<keyword evidence="3" id="KW-1133">Transmembrane helix</keyword>
<proteinExistence type="predicted"/>
<dbReference type="GO" id="GO:0005737">
    <property type="term" value="C:cytoplasm"/>
    <property type="evidence" value="ECO:0007669"/>
    <property type="project" value="TreeGrafter"/>
</dbReference>
<dbReference type="Gene3D" id="1.10.510.10">
    <property type="entry name" value="Transferase(Phosphotransferase) domain 1"/>
    <property type="match status" value="1"/>
</dbReference>